<proteinExistence type="predicted"/>
<evidence type="ECO:0000313" key="1">
    <source>
        <dbReference type="EMBL" id="SEW20057.1"/>
    </source>
</evidence>
<accession>A0A1I0PZC7</accession>
<gene>
    <name evidence="1" type="ORF">SAMN04488122_1114</name>
</gene>
<sequence>MKDVTHTPLFESILRGEIDGSSYDLENDYQCIKMQLDGAEKKLQLRFINDDYKIILEFHQTTITCFTLLPEKSHGSTSLENFYRGQFKFNNNLHEITAQGRHYYYLSFLGSEAMELFAKRVTLSLSRLNS</sequence>
<dbReference type="OrthoDB" id="709193at2"/>
<organism evidence="1 2">
    <name type="scientific">Chitinophaga arvensicola</name>
    <dbReference type="NCBI Taxonomy" id="29529"/>
    <lineage>
        <taxon>Bacteria</taxon>
        <taxon>Pseudomonadati</taxon>
        <taxon>Bacteroidota</taxon>
        <taxon>Chitinophagia</taxon>
        <taxon>Chitinophagales</taxon>
        <taxon>Chitinophagaceae</taxon>
        <taxon>Chitinophaga</taxon>
    </lineage>
</organism>
<reference evidence="2" key="1">
    <citation type="submission" date="2016-10" db="EMBL/GenBank/DDBJ databases">
        <authorList>
            <person name="Varghese N."/>
            <person name="Submissions S."/>
        </authorList>
    </citation>
    <scope>NUCLEOTIDE SEQUENCE [LARGE SCALE GENOMIC DNA]</scope>
    <source>
        <strain evidence="2">DSM 3695</strain>
    </source>
</reference>
<keyword evidence="2" id="KW-1185">Reference proteome</keyword>
<dbReference type="EMBL" id="FOJG01000001">
    <property type="protein sequence ID" value="SEW20057.1"/>
    <property type="molecule type" value="Genomic_DNA"/>
</dbReference>
<dbReference type="Proteomes" id="UP000199310">
    <property type="component" value="Unassembled WGS sequence"/>
</dbReference>
<dbReference type="AlphaFoldDB" id="A0A1I0PZC7"/>
<dbReference type="STRING" id="29529.SAMN04488122_1114"/>
<dbReference type="RefSeq" id="WP_089891606.1">
    <property type="nucleotide sequence ID" value="NZ_FOJG01000001.1"/>
</dbReference>
<evidence type="ECO:0000313" key="2">
    <source>
        <dbReference type="Proteomes" id="UP000199310"/>
    </source>
</evidence>
<protein>
    <submittedName>
        <fullName evidence="1">Uncharacterized protein</fullName>
    </submittedName>
</protein>
<name>A0A1I0PZC7_9BACT</name>